<sequence>MNRDIVELHIGLQSKERGDLCEILQRLLASSYALYLKTQNFHWNVTGPAFHSYHLLFQDQYEELAEAIDEIAERIRMLGEYPEGSFESFTKISLIKCAKEVLPPLQMMETLLHDHETVIRYLRDKLPYAEKVEDGATADFINKRLAVHEKTAWMLRSSLTQF</sequence>
<dbReference type="eggNOG" id="COG0783">
    <property type="taxonomic scope" value="Bacteria"/>
</dbReference>
<accession>F8L8X8</accession>
<reference evidence="4 5" key="2">
    <citation type="journal article" date="2011" name="Mol. Biol. Evol.">
        <title>Unity in variety--the pan-genome of the Chlamydiae.</title>
        <authorList>
            <person name="Collingro A."/>
            <person name="Tischler P."/>
            <person name="Weinmaier T."/>
            <person name="Penz T."/>
            <person name="Heinz E."/>
            <person name="Brunham R.C."/>
            <person name="Read T.D."/>
            <person name="Bavoil P.M."/>
            <person name="Sachse K."/>
            <person name="Kahane S."/>
            <person name="Friedman M.G."/>
            <person name="Rattei T."/>
            <person name="Myers G.S."/>
            <person name="Horn M."/>
        </authorList>
    </citation>
    <scope>NUCLEOTIDE SEQUENCE [LARGE SCALE GENOMIC DNA]</scope>
    <source>
        <strain evidence="5">ATCC VR-1471 / Z</strain>
    </source>
</reference>
<dbReference type="InterPro" id="IPR023188">
    <property type="entry name" value="DPS_DNA-bd_CS"/>
</dbReference>
<dbReference type="Proteomes" id="UP000000496">
    <property type="component" value="Chromosome gsn.131"/>
</dbReference>
<evidence type="ECO:0000256" key="2">
    <source>
        <dbReference type="RuleBase" id="RU003875"/>
    </source>
</evidence>
<dbReference type="GO" id="GO:0016722">
    <property type="term" value="F:oxidoreductase activity, acting on metal ions"/>
    <property type="evidence" value="ECO:0007669"/>
    <property type="project" value="InterPro"/>
</dbReference>
<keyword evidence="5" id="KW-1185">Reference proteome</keyword>
<dbReference type="GO" id="GO:0008199">
    <property type="term" value="F:ferric iron binding"/>
    <property type="evidence" value="ECO:0007669"/>
    <property type="project" value="InterPro"/>
</dbReference>
<evidence type="ECO:0000259" key="3">
    <source>
        <dbReference type="Pfam" id="PF00210"/>
    </source>
</evidence>
<dbReference type="SUPFAM" id="SSF47240">
    <property type="entry name" value="Ferritin-like"/>
    <property type="match status" value="1"/>
</dbReference>
<dbReference type="HOGENOM" id="CLU_098183_2_1_0"/>
<evidence type="ECO:0000313" key="4">
    <source>
        <dbReference type="EMBL" id="CCB89279.1"/>
    </source>
</evidence>
<organism evidence="4 5">
    <name type="scientific">Simkania negevensis (strain ATCC VR-1471 / DSM 27360 / Z)</name>
    <dbReference type="NCBI Taxonomy" id="331113"/>
    <lineage>
        <taxon>Bacteria</taxon>
        <taxon>Pseudomonadati</taxon>
        <taxon>Chlamydiota</taxon>
        <taxon>Chlamydiia</taxon>
        <taxon>Parachlamydiales</taxon>
        <taxon>Simkaniaceae</taxon>
        <taxon>Simkania</taxon>
    </lineage>
</organism>
<dbReference type="PIRSF" id="PIRSF005900">
    <property type="entry name" value="Dps"/>
    <property type="match status" value="1"/>
</dbReference>
<dbReference type="CDD" id="cd01043">
    <property type="entry name" value="DPS"/>
    <property type="match status" value="1"/>
</dbReference>
<dbReference type="InterPro" id="IPR009078">
    <property type="entry name" value="Ferritin-like_SF"/>
</dbReference>
<reference key="1">
    <citation type="journal article" date="2011" name="Mol. Biol. Evol.">
        <title>Unity in variety -- the pan-genome of the Chlamydiae.</title>
        <authorList>
            <person name="Collingro A."/>
            <person name="Tischler P."/>
            <person name="Weinmaier T."/>
            <person name="Penz T."/>
            <person name="Heinz E."/>
            <person name="Brunham R.C."/>
            <person name="Read T.D."/>
            <person name="Bavoil P.M."/>
            <person name="Sachse K."/>
            <person name="Kahane S."/>
            <person name="Friedman M.G."/>
            <person name="Rattei T."/>
            <person name="Myers G.S.A."/>
            <person name="Horn M."/>
        </authorList>
    </citation>
    <scope>NUCLEOTIDE SEQUENCE</scope>
    <source>
        <strain>Z</strain>
    </source>
</reference>
<dbReference type="PRINTS" id="PR01346">
    <property type="entry name" value="HELNAPAPROT"/>
</dbReference>
<dbReference type="KEGG" id="sng:SNE_A14020"/>
<name>F8L8X8_SIMNZ</name>
<dbReference type="AlphaFoldDB" id="F8L8X8"/>
<dbReference type="RefSeq" id="WP_013943746.1">
    <property type="nucleotide sequence ID" value="NC_015713.1"/>
</dbReference>
<dbReference type="InterPro" id="IPR012347">
    <property type="entry name" value="Ferritin-like"/>
</dbReference>
<protein>
    <submittedName>
        <fullName evidence="4">Uncharacterized protein slr1894</fullName>
    </submittedName>
</protein>
<dbReference type="STRING" id="331113.SNE_A14020"/>
<dbReference type="PANTHER" id="PTHR42932:SF3">
    <property type="entry name" value="DNA PROTECTION DURING STARVATION PROTEIN"/>
    <property type="match status" value="1"/>
</dbReference>
<dbReference type="Pfam" id="PF00210">
    <property type="entry name" value="Ferritin"/>
    <property type="match status" value="1"/>
</dbReference>
<dbReference type="PANTHER" id="PTHR42932">
    <property type="entry name" value="GENERAL STRESS PROTEIN 20U"/>
    <property type="match status" value="1"/>
</dbReference>
<evidence type="ECO:0000256" key="1">
    <source>
        <dbReference type="ARBA" id="ARBA00009497"/>
    </source>
</evidence>
<dbReference type="PROSITE" id="PS00819">
    <property type="entry name" value="DPS_2"/>
    <property type="match status" value="1"/>
</dbReference>
<dbReference type="OrthoDB" id="9797023at2"/>
<feature type="domain" description="Ferritin/DPS" evidence="3">
    <location>
        <begin position="22"/>
        <end position="161"/>
    </location>
</feature>
<dbReference type="InterPro" id="IPR002177">
    <property type="entry name" value="DPS_DNA-bd"/>
</dbReference>
<evidence type="ECO:0000313" key="5">
    <source>
        <dbReference type="Proteomes" id="UP000000496"/>
    </source>
</evidence>
<comment type="similarity">
    <text evidence="1 2">Belongs to the Dps family.</text>
</comment>
<dbReference type="InterPro" id="IPR008331">
    <property type="entry name" value="Ferritin_DPS_dom"/>
</dbReference>
<proteinExistence type="inferred from homology"/>
<dbReference type="EMBL" id="FR872582">
    <property type="protein sequence ID" value="CCB89279.1"/>
    <property type="molecule type" value="Genomic_DNA"/>
</dbReference>
<gene>
    <name evidence="4" type="ordered locus">SNE_A14020</name>
</gene>
<dbReference type="Gene3D" id="1.20.1260.10">
    <property type="match status" value="1"/>
</dbReference>